<feature type="transmembrane region" description="Helical" evidence="2">
    <location>
        <begin position="42"/>
        <end position="64"/>
    </location>
</feature>
<sequence>MSNPSAKANLIGVLLECIVYGIYFTVFLQTLHIFFRKGVKGFVHVYLASTALVLFALITLRLAIDMTIAVQTITGTNGHGSTIFPKLSRLSCATYVALTIIADIFIVYRVFAVWSRSLFVSAAPCSLSIAGIISGGLLASDAGQYGFNEPRHLFTTFYCITLVLNVLSTALIASKLYISERQIELSSSLKLKRTSVIVIESAALYSACVIVIVVCNVTGADDAHLILLLTTPSIIGLTFSLIIVRVAGSSRSTSKTFTSIDDSRGSVLQFTGQLRTDDEAQTGMDACSNGQSSEKVTVVTNTTSATVQLKSPPSLPADDVENRLSGPDMRGYRSQQ</sequence>
<evidence type="ECO:0000313" key="4">
    <source>
        <dbReference type="Proteomes" id="UP001437256"/>
    </source>
</evidence>
<feature type="transmembrane region" description="Helical" evidence="2">
    <location>
        <begin position="225"/>
        <end position="247"/>
    </location>
</feature>
<name>A0ABR3A3U8_9AGAR</name>
<feature type="transmembrane region" description="Helical" evidence="2">
    <location>
        <begin position="194"/>
        <end position="219"/>
    </location>
</feature>
<accession>A0ABR3A3U8</accession>
<feature type="transmembrane region" description="Helical" evidence="2">
    <location>
        <begin position="118"/>
        <end position="140"/>
    </location>
</feature>
<keyword evidence="2" id="KW-1133">Transmembrane helix</keyword>
<dbReference type="Proteomes" id="UP001437256">
    <property type="component" value="Unassembled WGS sequence"/>
</dbReference>
<evidence type="ECO:0000256" key="2">
    <source>
        <dbReference type="SAM" id="Phobius"/>
    </source>
</evidence>
<reference evidence="3 4" key="1">
    <citation type="submission" date="2024-05" db="EMBL/GenBank/DDBJ databases">
        <title>A draft genome resource for the thread blight pathogen Marasmius tenuissimus strain MS-2.</title>
        <authorList>
            <person name="Yulfo-Soto G.E."/>
            <person name="Baruah I.K."/>
            <person name="Amoako-Attah I."/>
            <person name="Bukari Y."/>
            <person name="Meinhardt L.W."/>
            <person name="Bailey B.A."/>
            <person name="Cohen S.P."/>
        </authorList>
    </citation>
    <scope>NUCLEOTIDE SEQUENCE [LARGE SCALE GENOMIC DNA]</scope>
    <source>
        <strain evidence="3 4">MS-2</strain>
    </source>
</reference>
<keyword evidence="2" id="KW-0472">Membrane</keyword>
<feature type="transmembrane region" description="Helical" evidence="2">
    <location>
        <begin position="93"/>
        <end position="111"/>
    </location>
</feature>
<organism evidence="3 4">
    <name type="scientific">Marasmius tenuissimus</name>
    <dbReference type="NCBI Taxonomy" id="585030"/>
    <lineage>
        <taxon>Eukaryota</taxon>
        <taxon>Fungi</taxon>
        <taxon>Dikarya</taxon>
        <taxon>Basidiomycota</taxon>
        <taxon>Agaricomycotina</taxon>
        <taxon>Agaricomycetes</taxon>
        <taxon>Agaricomycetidae</taxon>
        <taxon>Agaricales</taxon>
        <taxon>Marasmiineae</taxon>
        <taxon>Marasmiaceae</taxon>
        <taxon>Marasmius</taxon>
    </lineage>
</organism>
<keyword evidence="2" id="KW-0812">Transmembrane</keyword>
<feature type="transmembrane region" description="Helical" evidence="2">
    <location>
        <begin position="152"/>
        <end position="173"/>
    </location>
</feature>
<gene>
    <name evidence="3" type="ORF">AAF712_004897</name>
</gene>
<proteinExistence type="predicted"/>
<feature type="region of interest" description="Disordered" evidence="1">
    <location>
        <begin position="307"/>
        <end position="336"/>
    </location>
</feature>
<protein>
    <submittedName>
        <fullName evidence="3">Uncharacterized protein</fullName>
    </submittedName>
</protein>
<keyword evidence="4" id="KW-1185">Reference proteome</keyword>
<feature type="transmembrane region" description="Helical" evidence="2">
    <location>
        <begin position="12"/>
        <end position="35"/>
    </location>
</feature>
<dbReference type="EMBL" id="JBBXMP010000021">
    <property type="protein sequence ID" value="KAL0067994.1"/>
    <property type="molecule type" value="Genomic_DNA"/>
</dbReference>
<evidence type="ECO:0000313" key="3">
    <source>
        <dbReference type="EMBL" id="KAL0067994.1"/>
    </source>
</evidence>
<evidence type="ECO:0000256" key="1">
    <source>
        <dbReference type="SAM" id="MobiDB-lite"/>
    </source>
</evidence>
<comment type="caution">
    <text evidence="3">The sequence shown here is derived from an EMBL/GenBank/DDBJ whole genome shotgun (WGS) entry which is preliminary data.</text>
</comment>